<dbReference type="Gene3D" id="3.90.550.10">
    <property type="entry name" value="Spore Coat Polysaccharide Biosynthesis Protein SpsA, Chain A"/>
    <property type="match status" value="1"/>
</dbReference>
<reference evidence="2 3" key="1">
    <citation type="journal article" date="2017" name="ISME J.">
        <title>Energy and carbon metabolisms in a deep terrestrial subsurface fluid microbial community.</title>
        <authorList>
            <person name="Momper L."/>
            <person name="Jungbluth S.P."/>
            <person name="Lee M.D."/>
            <person name="Amend J.P."/>
        </authorList>
    </citation>
    <scope>NUCLEOTIDE SEQUENCE [LARGE SCALE GENOMIC DNA]</scope>
    <source>
        <strain evidence="2">SURF_29</strain>
    </source>
</reference>
<dbReference type="EMBL" id="QZJW01000043">
    <property type="protein sequence ID" value="RJO60649.1"/>
    <property type="molecule type" value="Genomic_DNA"/>
</dbReference>
<feature type="domain" description="Glycosyltransferase 2-like" evidence="1">
    <location>
        <begin position="9"/>
        <end position="169"/>
    </location>
</feature>
<gene>
    <name evidence="2" type="ORF">C4544_04885</name>
</gene>
<protein>
    <submittedName>
        <fullName evidence="2">Glycosyltransferase family 2 protein</fullName>
    </submittedName>
</protein>
<organism evidence="2 3">
    <name type="scientific">candidate division WS5 bacterium</name>
    <dbReference type="NCBI Taxonomy" id="2093353"/>
    <lineage>
        <taxon>Bacteria</taxon>
        <taxon>candidate division WS5</taxon>
    </lineage>
</organism>
<dbReference type="PANTHER" id="PTHR48090">
    <property type="entry name" value="UNDECAPRENYL-PHOSPHATE 4-DEOXY-4-FORMAMIDO-L-ARABINOSE TRANSFERASE-RELATED"/>
    <property type="match status" value="1"/>
</dbReference>
<evidence type="ECO:0000313" key="2">
    <source>
        <dbReference type="EMBL" id="RJO60649.1"/>
    </source>
</evidence>
<dbReference type="GO" id="GO:0016740">
    <property type="term" value="F:transferase activity"/>
    <property type="evidence" value="ECO:0007669"/>
    <property type="project" value="UniProtKB-KW"/>
</dbReference>
<dbReference type="CDD" id="cd04179">
    <property type="entry name" value="DPM_DPG-synthase_like"/>
    <property type="match status" value="1"/>
</dbReference>
<dbReference type="Pfam" id="PF00535">
    <property type="entry name" value="Glycos_transf_2"/>
    <property type="match status" value="1"/>
</dbReference>
<dbReference type="AlphaFoldDB" id="A0A419DBX3"/>
<dbReference type="PANTHER" id="PTHR48090:SF7">
    <property type="entry name" value="RFBJ PROTEIN"/>
    <property type="match status" value="1"/>
</dbReference>
<comment type="caution">
    <text evidence="2">The sequence shown here is derived from an EMBL/GenBank/DDBJ whole genome shotgun (WGS) entry which is preliminary data.</text>
</comment>
<sequence length="253" mass="29050">MIHGKKIVVVMPAYNAERTLKKTYEEIPHEYIDEIILVDDYSSDSTVQIAKGLNMKTFVHRENKGYGANQKTCYTEALKLGADVVVMLHPDYQYTPKLLVAMASLVAIGQYDVVLGSRVLSEGALKGGMPLYKYFSNRMLTFIQNILLNKKLSEYHTGYRAFSKKILETLPLNENSDDFVFDNQMLAQIYFFGFSMGEISCPTKYFDDASSINFRRSITYGFGVLKTSIEYRLQKWNLLKTRIFDFNGSRLKH</sequence>
<accession>A0A419DBX3</accession>
<dbReference type="InterPro" id="IPR029044">
    <property type="entry name" value="Nucleotide-diphossugar_trans"/>
</dbReference>
<name>A0A419DBX3_9BACT</name>
<dbReference type="SUPFAM" id="SSF53448">
    <property type="entry name" value="Nucleotide-diphospho-sugar transferases"/>
    <property type="match status" value="1"/>
</dbReference>
<evidence type="ECO:0000259" key="1">
    <source>
        <dbReference type="Pfam" id="PF00535"/>
    </source>
</evidence>
<dbReference type="InterPro" id="IPR001173">
    <property type="entry name" value="Glyco_trans_2-like"/>
</dbReference>
<proteinExistence type="predicted"/>
<dbReference type="InterPro" id="IPR050256">
    <property type="entry name" value="Glycosyltransferase_2"/>
</dbReference>
<evidence type="ECO:0000313" key="3">
    <source>
        <dbReference type="Proteomes" id="UP000285655"/>
    </source>
</evidence>
<dbReference type="Proteomes" id="UP000285655">
    <property type="component" value="Unassembled WGS sequence"/>
</dbReference>
<keyword evidence="2" id="KW-0808">Transferase</keyword>